<dbReference type="EMBL" id="BJYF01000008">
    <property type="protein sequence ID" value="GEN59833.1"/>
    <property type="molecule type" value="Genomic_DNA"/>
</dbReference>
<evidence type="ECO:0000256" key="1">
    <source>
        <dbReference type="SAM" id="SignalP"/>
    </source>
</evidence>
<name>A0A511XA51_9PROT</name>
<dbReference type="Proteomes" id="UP000321635">
    <property type="component" value="Unassembled WGS sequence"/>
</dbReference>
<dbReference type="Gene3D" id="6.10.250.2140">
    <property type="match status" value="1"/>
</dbReference>
<dbReference type="RefSeq" id="WP_026399317.1">
    <property type="nucleotide sequence ID" value="NZ_BAPG01000120.1"/>
</dbReference>
<proteinExistence type="predicted"/>
<sequence length="228" mass="23565">MRFVPSLALATGLALTPAFAHADSIRTHWEQYKAGRAFRHLSMDGQKALGDIFKAHDLLAAGNTDAAIPALYDASKRLEAADKAGVKFNAAESALHTAPQHAPTAGHTPSATPADWVPVGGEFIVSDTLAPEKKASVASANAQLKAGETEQAAQTMQVVGEDATFIVALAPLAATQGAVNRATVFTEGRQAKDALAALDDALNGLVFVTEDFAATALPAPKASAKTPK</sequence>
<protein>
    <recommendedName>
        <fullName evidence="4">YfdX family protein</fullName>
    </recommendedName>
</protein>
<dbReference type="Pfam" id="PF10938">
    <property type="entry name" value="YfdX"/>
    <property type="match status" value="1"/>
</dbReference>
<evidence type="ECO:0000313" key="3">
    <source>
        <dbReference type="Proteomes" id="UP000321635"/>
    </source>
</evidence>
<organism evidence="2 3">
    <name type="scientific">Acetobacter nitrogenifigens DSM 23921 = NBRC 105050</name>
    <dbReference type="NCBI Taxonomy" id="1120919"/>
    <lineage>
        <taxon>Bacteria</taxon>
        <taxon>Pseudomonadati</taxon>
        <taxon>Pseudomonadota</taxon>
        <taxon>Alphaproteobacteria</taxon>
        <taxon>Acetobacterales</taxon>
        <taxon>Acetobacteraceae</taxon>
        <taxon>Acetobacter</taxon>
    </lineage>
</organism>
<keyword evidence="1" id="KW-0732">Signal</keyword>
<evidence type="ECO:0000313" key="2">
    <source>
        <dbReference type="EMBL" id="GEN59833.1"/>
    </source>
</evidence>
<feature type="chain" id="PRO_5021798197" description="YfdX family protein" evidence="1">
    <location>
        <begin position="23"/>
        <end position="228"/>
    </location>
</feature>
<evidence type="ECO:0008006" key="4">
    <source>
        <dbReference type="Google" id="ProtNLM"/>
    </source>
</evidence>
<dbReference type="AlphaFoldDB" id="A0A511XA51"/>
<dbReference type="InterPro" id="IPR021236">
    <property type="entry name" value="Uncharacterised_YfdX"/>
</dbReference>
<dbReference type="STRING" id="1120919.GCA_000429165_02288"/>
<feature type="signal peptide" evidence="1">
    <location>
        <begin position="1"/>
        <end position="22"/>
    </location>
</feature>
<gene>
    <name evidence="2" type="ORF">ANI02nite_17170</name>
</gene>
<dbReference type="OrthoDB" id="7273218at2"/>
<keyword evidence="3" id="KW-1185">Reference proteome</keyword>
<comment type="caution">
    <text evidence="2">The sequence shown here is derived from an EMBL/GenBank/DDBJ whole genome shotgun (WGS) entry which is preliminary data.</text>
</comment>
<reference evidence="2 3" key="1">
    <citation type="submission" date="2019-07" db="EMBL/GenBank/DDBJ databases">
        <title>Whole genome shotgun sequence of Acetobacter nitrogenifigens NBRC 105050.</title>
        <authorList>
            <person name="Hosoyama A."/>
            <person name="Uohara A."/>
            <person name="Ohji S."/>
            <person name="Ichikawa N."/>
        </authorList>
    </citation>
    <scope>NUCLEOTIDE SEQUENCE [LARGE SCALE GENOMIC DNA]</scope>
    <source>
        <strain evidence="2 3">NBRC 105050</strain>
    </source>
</reference>
<accession>A0A511XA51</accession>